<dbReference type="InterPro" id="IPR030389">
    <property type="entry name" value="G_FEOB_dom"/>
</dbReference>
<feature type="binding site" evidence="11">
    <location>
        <position position="32"/>
    </location>
    <ligand>
        <name>Mg(2+)</name>
        <dbReference type="ChEBI" id="CHEBI:18420"/>
        <label>2</label>
    </ligand>
</feature>
<evidence type="ECO:0000313" key="14">
    <source>
        <dbReference type="EMBL" id="CEM61207.1"/>
    </source>
</evidence>
<evidence type="ECO:0000256" key="1">
    <source>
        <dbReference type="ARBA" id="ARBA00004651"/>
    </source>
</evidence>
<dbReference type="PANTHER" id="PTHR43185">
    <property type="entry name" value="FERROUS IRON TRANSPORT PROTEIN B"/>
    <property type="match status" value="1"/>
</dbReference>
<dbReference type="OrthoDB" id="9809127at2"/>
<reference evidence="15" key="1">
    <citation type="submission" date="2015-01" db="EMBL/GenBank/DDBJ databases">
        <authorList>
            <person name="Manzoor Shahid"/>
            <person name="Zubair Saima"/>
        </authorList>
    </citation>
    <scope>NUCLEOTIDE SEQUENCE [LARGE SCALE GENOMIC DNA]</scope>
    <source>
        <strain evidence="15">V1</strain>
    </source>
</reference>
<keyword evidence="5 10" id="KW-0547">Nucleotide-binding</keyword>
<dbReference type="InterPro" id="IPR003373">
    <property type="entry name" value="Fe2_transport_prot-B"/>
</dbReference>
<dbReference type="InterPro" id="IPR011642">
    <property type="entry name" value="Gate_dom"/>
</dbReference>
<dbReference type="GO" id="GO:0005525">
    <property type="term" value="F:GTP binding"/>
    <property type="evidence" value="ECO:0007669"/>
    <property type="project" value="UniProtKB-KW"/>
</dbReference>
<dbReference type="GeneID" id="57752609"/>
<dbReference type="InterPro" id="IPR050860">
    <property type="entry name" value="FeoB_GTPase"/>
</dbReference>
<dbReference type="InterPro" id="IPR011640">
    <property type="entry name" value="Fe2_transport_prot_B_C"/>
</dbReference>
<keyword evidence="7 10" id="KW-0342">GTP-binding</keyword>
<gene>
    <name evidence="14" type="primary">feoB</name>
    <name evidence="14" type="ORF">TPHV1_160008</name>
</gene>
<dbReference type="Pfam" id="PF02421">
    <property type="entry name" value="FeoB_N"/>
    <property type="match status" value="1"/>
</dbReference>
<name>A0A0B7GUJ6_TREPH</name>
<feature type="transmembrane region" description="Helical" evidence="12">
    <location>
        <begin position="367"/>
        <end position="389"/>
    </location>
</feature>
<evidence type="ECO:0000313" key="15">
    <source>
        <dbReference type="Proteomes" id="UP000042527"/>
    </source>
</evidence>
<feature type="transmembrane region" description="Helical" evidence="12">
    <location>
        <begin position="675"/>
        <end position="695"/>
    </location>
</feature>
<dbReference type="Pfam" id="PF07670">
    <property type="entry name" value="Gate"/>
    <property type="match status" value="2"/>
</dbReference>
<dbReference type="AlphaFoldDB" id="A0A0B7GUJ6"/>
<keyword evidence="8 12" id="KW-0472">Membrane</keyword>
<organism evidence="14 15">
    <name type="scientific">Treponema phagedenis</name>
    <dbReference type="NCBI Taxonomy" id="162"/>
    <lineage>
        <taxon>Bacteria</taxon>
        <taxon>Pseudomonadati</taxon>
        <taxon>Spirochaetota</taxon>
        <taxon>Spirochaetia</taxon>
        <taxon>Spirochaetales</taxon>
        <taxon>Treponemataceae</taxon>
        <taxon>Treponema</taxon>
    </lineage>
</organism>
<feature type="binding site" evidence="10">
    <location>
        <begin position="67"/>
        <end position="70"/>
    </location>
    <ligand>
        <name>GTP</name>
        <dbReference type="ChEBI" id="CHEBI:37565"/>
        <label>1</label>
    </ligand>
</feature>
<evidence type="ECO:0000256" key="11">
    <source>
        <dbReference type="PIRSR" id="PIRSR603373-2"/>
    </source>
</evidence>
<accession>A0A0B7GUJ6</accession>
<dbReference type="PROSITE" id="PS51711">
    <property type="entry name" value="G_FEOB"/>
    <property type="match status" value="1"/>
</dbReference>
<feature type="transmembrane region" description="Helical" evidence="12">
    <location>
        <begin position="304"/>
        <end position="322"/>
    </location>
</feature>
<dbReference type="Gene3D" id="3.40.50.300">
    <property type="entry name" value="P-loop containing nucleotide triphosphate hydrolases"/>
    <property type="match status" value="1"/>
</dbReference>
<dbReference type="Proteomes" id="UP000042527">
    <property type="component" value="Unassembled WGS sequence"/>
</dbReference>
<dbReference type="RefSeq" id="WP_024752377.1">
    <property type="nucleotide sequence ID" value="NZ_CDNC01000008.1"/>
</dbReference>
<dbReference type="InterPro" id="IPR041069">
    <property type="entry name" value="FeoB_Cyto"/>
</dbReference>
<comment type="caution">
    <text evidence="12">Lacks conserved residue(s) required for the propagation of feature annotation.</text>
</comment>
<keyword evidence="12" id="KW-0410">Iron transport</keyword>
<feature type="transmembrane region" description="Helical" evidence="12">
    <location>
        <begin position="578"/>
        <end position="598"/>
    </location>
</feature>
<keyword evidence="15" id="KW-1185">Reference proteome</keyword>
<keyword evidence="11" id="KW-0479">Metal-binding</keyword>
<feature type="transmembrane region" description="Helical" evidence="12">
    <location>
        <begin position="476"/>
        <end position="499"/>
    </location>
</feature>
<dbReference type="CDD" id="cd01879">
    <property type="entry name" value="FeoB"/>
    <property type="match status" value="1"/>
</dbReference>
<evidence type="ECO:0000256" key="3">
    <source>
        <dbReference type="ARBA" id="ARBA00022475"/>
    </source>
</evidence>
<sequence>MLQLLTINKKNESDLVVGLAGNPNVGKSTVFNALTGLNQHTGNWPGKTVVSATGYFEQAGQGYTMVDLPGCYSLMVNSTEEEAARDFICFQHPDAVVVICDATCLERNLNLALQVQELTPHVVVCVNLMDEAAKKKIEIDLQGIEAKFGIPIIGVTARSNKGLEQIHTAVDRAIKSETKPVVRYPSFIEQGIDVLSEKLQSLSTQNLNTRWLAARLLDANTNFYHSLTAFLGYDLREQTEVKQVLHELFAQWQSLGHSKTDIADMMAACFVVKAEELCKNHVKYRNENYSSHDRKLDKLFTSKITGFPIMIAVLLIALWLTISGANVPSEMLANLLFGLEEKLANLLLRIGAPTLIVDVLVHNVYNVLAWVVSVMLPPMAIFFPLFTLLEDFGYLPRVAFNLDRFFKRCDACGKQALTMCMGFGCNAAGVVGCRIIDSPRERLIAIITNNFVICNGRFPTILSIIAIFMVGSAAGLAGSMISAGILTLVVILGVIMTVISSKMLSRTVLQGIPSSFTLELPSYRRPQVGRVIVRSLFDRTLKVLGRAIICAAPAGLIIWILNTITVNNLSLLMHFVNFLQPMGALMGLDGVILAAFILGIPANEIVVPIMIMIYMATGNLLELDSMEEFRALLLSHGWTIKTAISMILFSALHWPCATTLFTIQKESQSTKWTVLSFLLPTACGILFCILFNLIMKLFGM</sequence>
<dbReference type="GO" id="GO:0005886">
    <property type="term" value="C:plasma membrane"/>
    <property type="evidence" value="ECO:0007669"/>
    <property type="project" value="UniProtKB-SubCell"/>
</dbReference>
<comment type="similarity">
    <text evidence="12">Belongs to the TRAFAC class TrmE-Era-EngA-EngB-Septin-like GTPase superfamily. FeoB GTPase (TC 9.A.8) family.</text>
</comment>
<dbReference type="SUPFAM" id="SSF52540">
    <property type="entry name" value="P-loop containing nucleoside triphosphate hydrolases"/>
    <property type="match status" value="1"/>
</dbReference>
<keyword evidence="6 12" id="KW-1133">Transmembrane helix</keyword>
<feature type="binding site" evidence="11">
    <location>
        <position position="33"/>
    </location>
    <ligand>
        <name>Mg(2+)</name>
        <dbReference type="ChEBI" id="CHEBI:18420"/>
        <label>2</label>
    </ligand>
</feature>
<evidence type="ECO:0000256" key="2">
    <source>
        <dbReference type="ARBA" id="ARBA00022448"/>
    </source>
</evidence>
<feature type="transmembrane region" description="Helical" evidence="12">
    <location>
        <begin position="443"/>
        <end position="470"/>
    </location>
</feature>
<keyword evidence="3" id="KW-1003">Cell membrane</keyword>
<proteinExistence type="inferred from homology"/>
<evidence type="ECO:0000256" key="8">
    <source>
        <dbReference type="ARBA" id="ARBA00023136"/>
    </source>
</evidence>
<keyword evidence="11" id="KW-0460">Magnesium</keyword>
<evidence type="ECO:0000256" key="6">
    <source>
        <dbReference type="ARBA" id="ARBA00022989"/>
    </source>
</evidence>
<dbReference type="PANTHER" id="PTHR43185:SF2">
    <property type="entry name" value="FERROUS IRON TRANSPORT PROTEIN B"/>
    <property type="match status" value="1"/>
</dbReference>
<comment type="subcellular location">
    <subcellularLocation>
        <location evidence="12">Cell inner membrane</location>
        <topology evidence="12">Multi-pass membrane protein</topology>
    </subcellularLocation>
    <subcellularLocation>
        <location evidence="1">Cell membrane</location>
        <topology evidence="1">Multi-pass membrane protein</topology>
    </subcellularLocation>
</comment>
<keyword evidence="12" id="KW-0408">Iron</keyword>
<dbReference type="InterPro" id="IPR027417">
    <property type="entry name" value="P-loop_NTPase"/>
</dbReference>
<feature type="binding site" evidence="10">
    <location>
        <begin position="127"/>
        <end position="130"/>
    </location>
    <ligand>
        <name>GTP</name>
        <dbReference type="ChEBI" id="CHEBI:37565"/>
        <label>1</label>
    </ligand>
</feature>
<evidence type="ECO:0000256" key="9">
    <source>
        <dbReference type="NCBIfam" id="TIGR00437"/>
    </source>
</evidence>
<keyword evidence="2 12" id="KW-0813">Transport</keyword>
<comment type="function">
    <text evidence="12">Probable transporter of a GTP-driven Fe(2+) uptake system.</text>
</comment>
<keyword evidence="4 12" id="KW-0812">Transmembrane</keyword>
<dbReference type="EMBL" id="CDNC01000008">
    <property type="protein sequence ID" value="CEM61207.1"/>
    <property type="molecule type" value="Genomic_DNA"/>
</dbReference>
<feature type="binding site" evidence="10">
    <location>
        <begin position="21"/>
        <end position="28"/>
    </location>
    <ligand>
        <name>GTP</name>
        <dbReference type="ChEBI" id="CHEBI:37565"/>
        <label>1</label>
    </ligand>
</feature>
<feature type="binding site" evidence="11">
    <location>
        <position position="35"/>
    </location>
    <ligand>
        <name>Mg(2+)</name>
        <dbReference type="ChEBI" id="CHEBI:18420"/>
        <label>2</label>
    </ligand>
</feature>
<dbReference type="NCBIfam" id="TIGR00437">
    <property type="entry name" value="feoB"/>
    <property type="match status" value="1"/>
</dbReference>
<feature type="domain" description="FeoB-type G" evidence="13">
    <location>
        <begin position="14"/>
        <end position="176"/>
    </location>
</feature>
<evidence type="ECO:0000259" key="13">
    <source>
        <dbReference type="PROSITE" id="PS51711"/>
    </source>
</evidence>
<keyword evidence="12" id="KW-0406">Ion transport</keyword>
<dbReference type="Pfam" id="PF07664">
    <property type="entry name" value="FeoB_C"/>
    <property type="match status" value="1"/>
</dbReference>
<dbReference type="GO" id="GO:0015093">
    <property type="term" value="F:ferrous iron transmembrane transporter activity"/>
    <property type="evidence" value="ECO:0007669"/>
    <property type="project" value="UniProtKB-UniRule"/>
</dbReference>
<evidence type="ECO:0000256" key="12">
    <source>
        <dbReference type="RuleBase" id="RU362098"/>
    </source>
</evidence>
<evidence type="ECO:0000256" key="5">
    <source>
        <dbReference type="ARBA" id="ARBA00022741"/>
    </source>
</evidence>
<evidence type="ECO:0000256" key="4">
    <source>
        <dbReference type="ARBA" id="ARBA00022692"/>
    </source>
</evidence>
<dbReference type="Pfam" id="PF17910">
    <property type="entry name" value="FeoB_Cyto"/>
    <property type="match status" value="1"/>
</dbReference>
<feature type="binding site" evidence="11">
    <location>
        <position position="36"/>
    </location>
    <ligand>
        <name>Mg(2+)</name>
        <dbReference type="ChEBI" id="CHEBI:18420"/>
        <label>2</label>
    </ligand>
</feature>
<protein>
    <recommendedName>
        <fullName evidence="9 12">Ferrous iron transport protein B</fullName>
    </recommendedName>
</protein>
<evidence type="ECO:0000256" key="7">
    <source>
        <dbReference type="ARBA" id="ARBA00023134"/>
    </source>
</evidence>
<feature type="transmembrane region" description="Helical" evidence="12">
    <location>
        <begin position="543"/>
        <end position="566"/>
    </location>
</feature>
<evidence type="ECO:0000256" key="10">
    <source>
        <dbReference type="PIRSR" id="PIRSR603373-1"/>
    </source>
</evidence>
<dbReference type="GO" id="GO:0046872">
    <property type="term" value="F:metal ion binding"/>
    <property type="evidence" value="ECO:0007669"/>
    <property type="project" value="UniProtKB-KW"/>
</dbReference>